<dbReference type="SUPFAM" id="SSF55874">
    <property type="entry name" value="ATPase domain of HSP90 chaperone/DNA topoisomerase II/histidine kinase"/>
    <property type="match status" value="1"/>
</dbReference>
<proteinExistence type="predicted"/>
<evidence type="ECO:0000259" key="9">
    <source>
        <dbReference type="PROSITE" id="PS50109"/>
    </source>
</evidence>
<evidence type="ECO:0000256" key="8">
    <source>
        <dbReference type="ARBA" id="ARBA00039401"/>
    </source>
</evidence>
<dbReference type="GO" id="GO:0000155">
    <property type="term" value="F:phosphorelay sensor kinase activity"/>
    <property type="evidence" value="ECO:0007669"/>
    <property type="project" value="InterPro"/>
</dbReference>
<dbReference type="CDD" id="cd00075">
    <property type="entry name" value="HATPase"/>
    <property type="match status" value="1"/>
</dbReference>
<accession>A0AAW6T8Q9</accession>
<feature type="domain" description="Histidine kinase" evidence="9">
    <location>
        <begin position="157"/>
        <end position="373"/>
    </location>
</feature>
<dbReference type="InterPro" id="IPR003661">
    <property type="entry name" value="HisK_dim/P_dom"/>
</dbReference>
<dbReference type="InterPro" id="IPR005467">
    <property type="entry name" value="His_kinase_dom"/>
</dbReference>
<sequence>MSPALLVPLALLFGILVGAGFVMIVVASARQGRHAASVVNSVVPDGVDQVLDVLESVGVVVDASNTVIKASAGALALGLVSHQSLSNAEIVRMVDEVRRSGETQTRELEVPRGPFSQAHSSLRVRVARLGTRYVLVLAQDLTDAIRLEEVRRDFVANISHELKTPIGAVTVLADAIEAARDDPEQVSRFARRLGKESERLARITREIIDLSRLQAGEALAERVLIEVDHIVAVAIDQNQVAAESRGIRLISRGDAGAEVYGDEPALVMAVQNLISNAIQHSPDHSHVGIGVSLREDAVEIAVTDQGVGIPEEERERVFERFYRGDPARSRNTGGTGLGLSIVKHVAQNHGGEVKVWSQLGRGSTFTMRLPRAEAAPQIEIGERTA</sequence>
<dbReference type="AlphaFoldDB" id="A0AAW6T8Q9"/>
<evidence type="ECO:0000313" key="11">
    <source>
        <dbReference type="Proteomes" id="UP001321506"/>
    </source>
</evidence>
<evidence type="ECO:0000256" key="2">
    <source>
        <dbReference type="ARBA" id="ARBA00004236"/>
    </source>
</evidence>
<comment type="caution">
    <text evidence="10">The sequence shown here is derived from an EMBL/GenBank/DDBJ whole genome shotgun (WGS) entry which is preliminary data.</text>
</comment>
<reference evidence="10 11" key="1">
    <citation type="submission" date="2023-04" db="EMBL/GenBank/DDBJ databases">
        <title>Klugiella caeni sp. nov. isolated from the sludge of biochemical tank.</title>
        <authorList>
            <person name="Geng K."/>
        </authorList>
    </citation>
    <scope>NUCLEOTIDE SEQUENCE [LARGE SCALE GENOMIC DNA]</scope>
    <source>
        <strain evidence="10 11">YN-L-19</strain>
    </source>
</reference>
<dbReference type="InterPro" id="IPR004358">
    <property type="entry name" value="Sig_transdc_His_kin-like_C"/>
</dbReference>
<dbReference type="Gene3D" id="1.10.287.130">
    <property type="match status" value="1"/>
</dbReference>
<dbReference type="GO" id="GO:0004721">
    <property type="term" value="F:phosphoprotein phosphatase activity"/>
    <property type="evidence" value="ECO:0007669"/>
    <property type="project" value="TreeGrafter"/>
</dbReference>
<dbReference type="SMART" id="SM00387">
    <property type="entry name" value="HATPase_c"/>
    <property type="match status" value="1"/>
</dbReference>
<dbReference type="InterPro" id="IPR036097">
    <property type="entry name" value="HisK_dim/P_sf"/>
</dbReference>
<dbReference type="InterPro" id="IPR036890">
    <property type="entry name" value="HATPase_C_sf"/>
</dbReference>
<dbReference type="EC" id="2.7.13.3" evidence="3"/>
<evidence type="ECO:0000256" key="5">
    <source>
        <dbReference type="ARBA" id="ARBA00022679"/>
    </source>
</evidence>
<dbReference type="PANTHER" id="PTHR45453:SF1">
    <property type="entry name" value="PHOSPHATE REGULON SENSOR PROTEIN PHOR"/>
    <property type="match status" value="1"/>
</dbReference>
<dbReference type="PROSITE" id="PS50109">
    <property type="entry name" value="HIS_KIN"/>
    <property type="match status" value="1"/>
</dbReference>
<comment type="catalytic activity">
    <reaction evidence="1">
        <text>ATP + protein L-histidine = ADP + protein N-phospho-L-histidine.</text>
        <dbReference type="EC" id="2.7.13.3"/>
    </reaction>
</comment>
<dbReference type="PANTHER" id="PTHR45453">
    <property type="entry name" value="PHOSPHATE REGULON SENSOR PROTEIN PHOR"/>
    <property type="match status" value="1"/>
</dbReference>
<evidence type="ECO:0000313" key="10">
    <source>
        <dbReference type="EMBL" id="MDI2098743.1"/>
    </source>
</evidence>
<dbReference type="SUPFAM" id="SSF47384">
    <property type="entry name" value="Homodimeric domain of signal transducing histidine kinase"/>
    <property type="match status" value="1"/>
</dbReference>
<dbReference type="SMART" id="SM00388">
    <property type="entry name" value="HisKA"/>
    <property type="match status" value="1"/>
</dbReference>
<evidence type="ECO:0000256" key="1">
    <source>
        <dbReference type="ARBA" id="ARBA00000085"/>
    </source>
</evidence>
<dbReference type="GO" id="GO:0005886">
    <property type="term" value="C:plasma membrane"/>
    <property type="evidence" value="ECO:0007669"/>
    <property type="project" value="UniProtKB-SubCell"/>
</dbReference>
<evidence type="ECO:0000256" key="4">
    <source>
        <dbReference type="ARBA" id="ARBA00022553"/>
    </source>
</evidence>
<dbReference type="RefSeq" id="WP_281488521.1">
    <property type="nucleotide sequence ID" value="NZ_JASATX010000002.1"/>
</dbReference>
<name>A0AAW6T8Q9_9MICO</name>
<dbReference type="Gene3D" id="3.30.565.10">
    <property type="entry name" value="Histidine kinase-like ATPase, C-terminal domain"/>
    <property type="match status" value="1"/>
</dbReference>
<dbReference type="Pfam" id="PF02518">
    <property type="entry name" value="HATPase_c"/>
    <property type="match status" value="1"/>
</dbReference>
<dbReference type="CDD" id="cd00082">
    <property type="entry name" value="HisKA"/>
    <property type="match status" value="1"/>
</dbReference>
<dbReference type="GO" id="GO:0005524">
    <property type="term" value="F:ATP binding"/>
    <property type="evidence" value="ECO:0007669"/>
    <property type="project" value="UniProtKB-KW"/>
</dbReference>
<dbReference type="PRINTS" id="PR00344">
    <property type="entry name" value="BCTRLSENSOR"/>
</dbReference>
<organism evidence="10 11">
    <name type="scientific">Ruicaihuangia caeni</name>
    <dbReference type="NCBI Taxonomy" id="3042517"/>
    <lineage>
        <taxon>Bacteria</taxon>
        <taxon>Bacillati</taxon>
        <taxon>Actinomycetota</taxon>
        <taxon>Actinomycetes</taxon>
        <taxon>Micrococcales</taxon>
        <taxon>Microbacteriaceae</taxon>
        <taxon>Ruicaihuangia</taxon>
    </lineage>
</organism>
<dbReference type="Proteomes" id="UP001321506">
    <property type="component" value="Unassembled WGS sequence"/>
</dbReference>
<keyword evidence="11" id="KW-1185">Reference proteome</keyword>
<dbReference type="InterPro" id="IPR050351">
    <property type="entry name" value="BphY/WalK/GraS-like"/>
</dbReference>
<keyword evidence="10" id="KW-0067">ATP-binding</keyword>
<keyword evidence="4" id="KW-0597">Phosphoprotein</keyword>
<dbReference type="EMBL" id="JASATX010000002">
    <property type="protein sequence ID" value="MDI2098743.1"/>
    <property type="molecule type" value="Genomic_DNA"/>
</dbReference>
<keyword evidence="5" id="KW-0808">Transferase</keyword>
<dbReference type="GO" id="GO:0016036">
    <property type="term" value="P:cellular response to phosphate starvation"/>
    <property type="evidence" value="ECO:0007669"/>
    <property type="project" value="TreeGrafter"/>
</dbReference>
<keyword evidence="7" id="KW-0902">Two-component regulatory system</keyword>
<protein>
    <recommendedName>
        <fullName evidence="8">Sensor-like histidine kinase SenX3</fullName>
        <ecNumber evidence="3">2.7.13.3</ecNumber>
    </recommendedName>
</protein>
<evidence type="ECO:0000256" key="7">
    <source>
        <dbReference type="ARBA" id="ARBA00023012"/>
    </source>
</evidence>
<dbReference type="FunFam" id="3.30.565.10:FF:000006">
    <property type="entry name" value="Sensor histidine kinase WalK"/>
    <property type="match status" value="1"/>
</dbReference>
<evidence type="ECO:0000256" key="3">
    <source>
        <dbReference type="ARBA" id="ARBA00012438"/>
    </source>
</evidence>
<comment type="subcellular location">
    <subcellularLocation>
        <location evidence="2">Cell membrane</location>
    </subcellularLocation>
</comment>
<keyword evidence="10" id="KW-0547">Nucleotide-binding</keyword>
<dbReference type="InterPro" id="IPR003594">
    <property type="entry name" value="HATPase_dom"/>
</dbReference>
<gene>
    <name evidence="10" type="ORF">QF206_07160</name>
</gene>
<dbReference type="Pfam" id="PF00512">
    <property type="entry name" value="HisKA"/>
    <property type="match status" value="1"/>
</dbReference>
<keyword evidence="6" id="KW-0418">Kinase</keyword>
<evidence type="ECO:0000256" key="6">
    <source>
        <dbReference type="ARBA" id="ARBA00022777"/>
    </source>
</evidence>